<dbReference type="UniPathway" id="UPA00940"/>
<evidence type="ECO:0000313" key="11">
    <source>
        <dbReference type="EMBL" id="QNO51796.1"/>
    </source>
</evidence>
<comment type="catalytic activity">
    <reaction evidence="9 10">
        <text>sn-glycerol 1-phosphate + (2E,6E,10E)-geranylgeranyl diphosphate = sn-3-O-(geranylgeranyl)glycerol 1-phosphate + diphosphate</text>
        <dbReference type="Rhea" id="RHEA:23404"/>
        <dbReference type="ChEBI" id="CHEBI:33019"/>
        <dbReference type="ChEBI" id="CHEBI:57677"/>
        <dbReference type="ChEBI" id="CHEBI:57685"/>
        <dbReference type="ChEBI" id="CHEBI:58756"/>
        <dbReference type="EC" id="2.5.1.41"/>
    </reaction>
</comment>
<dbReference type="HAMAP" id="MF_00112">
    <property type="entry name" value="GGGP_HepGP_synthase"/>
    <property type="match status" value="1"/>
</dbReference>
<dbReference type="Pfam" id="PF01884">
    <property type="entry name" value="PcrB"/>
    <property type="match status" value="1"/>
</dbReference>
<feature type="binding site" evidence="10">
    <location>
        <position position="42"/>
    </location>
    <ligand>
        <name>Mg(2+)</name>
        <dbReference type="ChEBI" id="CHEBI:18420"/>
    </ligand>
</feature>
<feature type="binding site" evidence="10">
    <location>
        <position position="40"/>
    </location>
    <ligand>
        <name>sn-glycerol 1-phosphate</name>
        <dbReference type="ChEBI" id="CHEBI:57685"/>
    </ligand>
</feature>
<comment type="function">
    <text evidence="10">Prenyltransferase that catalyzes the transfer of the geranylgeranyl moiety of geranylgeranyl diphosphate (GGPP) to the C3 hydroxyl of sn-glycerol-1-phosphate (G1P). This reaction is the first ether-bond-formation step in the biosynthesis of archaeal membrane lipids.</text>
</comment>
<dbReference type="InterPro" id="IPR038597">
    <property type="entry name" value="GGGP/HepGP_synthase_sf"/>
</dbReference>
<accession>A0A7G9YUZ4</accession>
<feature type="binding site" evidence="10">
    <location>
        <position position="216"/>
    </location>
    <ligand>
        <name>sn-glycerol 1-phosphate</name>
        <dbReference type="ChEBI" id="CHEBI:57685"/>
    </ligand>
</feature>
<reference evidence="12" key="1">
    <citation type="submission" date="2020-06" db="EMBL/GenBank/DDBJ databases">
        <title>Unique genomic features of the anaerobic methanotrophic archaea.</title>
        <authorList>
            <person name="Chadwick G.L."/>
            <person name="Skennerton C.T."/>
            <person name="Laso-Perez R."/>
            <person name="Leu A.O."/>
            <person name="Speth D.R."/>
            <person name="Yu H."/>
            <person name="Morgan-Lang C."/>
            <person name="Hatzenpichler R."/>
            <person name="Goudeau D."/>
            <person name="Malmstrom R."/>
            <person name="Brazelton W.J."/>
            <person name="Woyke T."/>
            <person name="Hallam S.J."/>
            <person name="Tyson G.W."/>
            <person name="Wegener G."/>
            <person name="Boetius A."/>
            <person name="Orphan V."/>
        </authorList>
    </citation>
    <scope>NUCLEOTIDE SEQUENCE</scope>
</reference>
<dbReference type="GO" id="GO:0005737">
    <property type="term" value="C:cytoplasm"/>
    <property type="evidence" value="ECO:0007669"/>
    <property type="project" value="UniProtKB-SubCell"/>
</dbReference>
<sequence length="251" mass="28495">MNFFTLFFLLIHHSFYTRRLILKAMTAKETPWKNWNHITKLDPDKHISRDDLKTVVESGTDAIMISGTQNITNRNVTKLIAMVNDYDIPKILEPATPGAVMYEGIDYVFVPLVLNSRDLEWIVGKHVDWIKKQPIEWDMITSEAYIVLNPESAVAKLTKSDTDLTDNEVVAYARYAEKYLHLPITYIEYSGTYGEPDMVKKVKQSLTETSLFYGGGIDSKEKAAEMAACADVIVVGNVVYTDIEKFLATII</sequence>
<keyword evidence="4 10" id="KW-0479">Metal-binding</keyword>
<dbReference type="Gene3D" id="3.20.20.390">
    <property type="entry name" value="FMN-linked oxidoreductases"/>
    <property type="match status" value="1"/>
</dbReference>
<comment type="caution">
    <text evidence="10">Lacks conserved residue(s) required for the propagation of feature annotation.</text>
</comment>
<dbReference type="NCBIfam" id="TIGR01768">
    <property type="entry name" value="GGGP-family"/>
    <property type="match status" value="1"/>
</dbReference>
<dbReference type="PANTHER" id="PTHR40029">
    <property type="match status" value="1"/>
</dbReference>
<evidence type="ECO:0000256" key="7">
    <source>
        <dbReference type="ARBA" id="ARBA00023209"/>
    </source>
</evidence>
<comment type="cofactor">
    <cofactor evidence="10">
        <name>Mg(2+)</name>
        <dbReference type="ChEBI" id="CHEBI:18420"/>
    </cofactor>
</comment>
<dbReference type="NCBIfam" id="TIGR04146">
    <property type="entry name" value="GGGPS_Afulg"/>
    <property type="match status" value="1"/>
</dbReference>
<evidence type="ECO:0000256" key="6">
    <source>
        <dbReference type="ARBA" id="ARBA00023098"/>
    </source>
</evidence>
<name>A0A7G9YUZ4_9EURY</name>
<dbReference type="PANTHER" id="PTHR40029:SF2">
    <property type="entry name" value="HEPTAPRENYLGLYCERYL PHOSPHATE SYNTHASE"/>
    <property type="match status" value="1"/>
</dbReference>
<dbReference type="AlphaFoldDB" id="A0A7G9YUZ4"/>
<evidence type="ECO:0000256" key="10">
    <source>
        <dbReference type="HAMAP-Rule" id="MF_00112"/>
    </source>
</evidence>
<dbReference type="EMBL" id="MT631478">
    <property type="protein sequence ID" value="QNO51796.1"/>
    <property type="molecule type" value="Genomic_DNA"/>
</dbReference>
<comment type="pathway">
    <text evidence="10">Membrane lipid metabolism; glycerophospholipid metabolism.</text>
</comment>
<gene>
    <name evidence="12" type="ORF">FGALOIDC_00012</name>
    <name evidence="11" type="ORF">PFGANNDM_00031</name>
</gene>
<dbReference type="EC" id="2.5.1.41" evidence="10"/>
<evidence type="ECO:0000256" key="1">
    <source>
        <dbReference type="ARBA" id="ARBA00022490"/>
    </source>
</evidence>
<dbReference type="InterPro" id="IPR039074">
    <property type="entry name" value="GGGP/HepGP_synthase_I"/>
</dbReference>
<evidence type="ECO:0000256" key="5">
    <source>
        <dbReference type="ARBA" id="ARBA00022842"/>
    </source>
</evidence>
<keyword evidence="2 10" id="KW-0444">Lipid biosynthesis</keyword>
<keyword evidence="3 10" id="KW-0808">Transferase</keyword>
<proteinExistence type="inferred from homology"/>
<dbReference type="GO" id="GO:0046474">
    <property type="term" value="P:glycerophospholipid biosynthetic process"/>
    <property type="evidence" value="ECO:0007669"/>
    <property type="project" value="UniProtKB-UniRule"/>
</dbReference>
<comment type="subcellular location">
    <subcellularLocation>
        <location evidence="10">Cytoplasm</location>
    </subcellularLocation>
</comment>
<feature type="binding site" evidence="10">
    <location>
        <begin position="186"/>
        <end position="191"/>
    </location>
    <ligand>
        <name>sn-glycerol 1-phosphate</name>
        <dbReference type="ChEBI" id="CHEBI:57685"/>
    </ligand>
</feature>
<dbReference type="CDD" id="cd02812">
    <property type="entry name" value="PcrB_like"/>
    <property type="match status" value="1"/>
</dbReference>
<dbReference type="NCBIfam" id="NF003199">
    <property type="entry name" value="PRK04169.1-3"/>
    <property type="match status" value="1"/>
</dbReference>
<dbReference type="EMBL" id="MT631479">
    <property type="protein sequence ID" value="QNO51828.1"/>
    <property type="molecule type" value="Genomic_DNA"/>
</dbReference>
<protein>
    <recommendedName>
        <fullName evidence="10">Geranylgeranylglyceryl phosphate synthase</fullName>
        <shortName evidence="10">GGGP synthase</shortName>
        <shortName evidence="10">GGGPS</shortName>
        <ecNumber evidence="10">2.5.1.41</ecNumber>
    </recommendedName>
    <alternativeName>
        <fullName evidence="10">(S)-3-O-geranylgeranylglyceryl phosphate synthase</fullName>
    </alternativeName>
    <alternativeName>
        <fullName evidence="10">Phosphoglycerol geranylgeranyltransferase</fullName>
    </alternativeName>
</protein>
<evidence type="ECO:0000256" key="8">
    <source>
        <dbReference type="ARBA" id="ARBA00023264"/>
    </source>
</evidence>
<evidence type="ECO:0000256" key="4">
    <source>
        <dbReference type="ARBA" id="ARBA00022723"/>
    </source>
</evidence>
<evidence type="ECO:0000256" key="9">
    <source>
        <dbReference type="ARBA" id="ARBA00047288"/>
    </source>
</evidence>
<evidence type="ECO:0000256" key="3">
    <source>
        <dbReference type="ARBA" id="ARBA00022679"/>
    </source>
</evidence>
<keyword evidence="8 10" id="KW-1208">Phospholipid metabolism</keyword>
<feature type="binding site" evidence="10">
    <location>
        <position position="68"/>
    </location>
    <ligand>
        <name>Mg(2+)</name>
        <dbReference type="ChEBI" id="CHEBI:18420"/>
    </ligand>
</feature>
<dbReference type="GO" id="GO:0000287">
    <property type="term" value="F:magnesium ion binding"/>
    <property type="evidence" value="ECO:0007669"/>
    <property type="project" value="UniProtKB-UniRule"/>
</dbReference>
<dbReference type="GO" id="GO:0047294">
    <property type="term" value="F:phosphoglycerol geranylgeranyltransferase activity"/>
    <property type="evidence" value="ECO:0007669"/>
    <property type="project" value="UniProtKB-UniRule"/>
</dbReference>
<dbReference type="InterPro" id="IPR008205">
    <property type="entry name" value="GGGP_HepGP_synthase"/>
</dbReference>
<comment type="similarity">
    <text evidence="10">Belongs to the GGGP/HepGP synthase family. Group I subfamily.</text>
</comment>
<feature type="binding site" evidence="10">
    <location>
        <begin position="236"/>
        <end position="237"/>
    </location>
    <ligand>
        <name>sn-glycerol 1-phosphate</name>
        <dbReference type="ChEBI" id="CHEBI:57685"/>
    </ligand>
</feature>
<evidence type="ECO:0000256" key="2">
    <source>
        <dbReference type="ARBA" id="ARBA00022516"/>
    </source>
</evidence>
<dbReference type="SUPFAM" id="SSF51395">
    <property type="entry name" value="FMN-linked oxidoreductases"/>
    <property type="match status" value="1"/>
</dbReference>
<keyword evidence="5 10" id="KW-0460">Magnesium</keyword>
<evidence type="ECO:0000313" key="12">
    <source>
        <dbReference type="EMBL" id="QNO51828.1"/>
    </source>
</evidence>
<keyword evidence="1 10" id="KW-0963">Cytoplasm</keyword>
<organism evidence="12">
    <name type="scientific">Candidatus Methanophagaceae archaeon ANME-1 ERB6</name>
    <dbReference type="NCBI Taxonomy" id="2759912"/>
    <lineage>
        <taxon>Archaea</taxon>
        <taxon>Methanobacteriati</taxon>
        <taxon>Methanobacteriota</taxon>
        <taxon>Stenosarchaea group</taxon>
        <taxon>Methanomicrobia</taxon>
        <taxon>Candidatus Methanophagales</taxon>
        <taxon>Candidatus Methanophagaceae</taxon>
    </lineage>
</organism>
<dbReference type="InterPro" id="IPR026438">
    <property type="entry name" value="GGGP_synthase_archaea"/>
</dbReference>
<keyword evidence="7 10" id="KW-0594">Phospholipid biosynthesis</keyword>
<keyword evidence="6 10" id="KW-0443">Lipid metabolism</keyword>
<dbReference type="GO" id="GO:0120536">
    <property type="term" value="F:heptaprenylglyceryl phosphate synthase activity"/>
    <property type="evidence" value="ECO:0007669"/>
    <property type="project" value="UniProtKB-ARBA"/>
</dbReference>